<keyword evidence="5" id="KW-1185">Reference proteome</keyword>
<dbReference type="GO" id="GO:0043197">
    <property type="term" value="C:dendritic spine"/>
    <property type="evidence" value="ECO:0007669"/>
    <property type="project" value="TreeGrafter"/>
</dbReference>
<gene>
    <name evidence="4" type="ORF">EWB00_009240</name>
</gene>
<evidence type="ECO:0000259" key="3">
    <source>
        <dbReference type="PROSITE" id="PS50106"/>
    </source>
</evidence>
<dbReference type="PROSITE" id="PS50106">
    <property type="entry name" value="PDZ"/>
    <property type="match status" value="1"/>
</dbReference>
<organism evidence="4 5">
    <name type="scientific">Schistosoma japonicum</name>
    <name type="common">Blood fluke</name>
    <dbReference type="NCBI Taxonomy" id="6182"/>
    <lineage>
        <taxon>Eukaryota</taxon>
        <taxon>Metazoa</taxon>
        <taxon>Spiralia</taxon>
        <taxon>Lophotrochozoa</taxon>
        <taxon>Platyhelminthes</taxon>
        <taxon>Trematoda</taxon>
        <taxon>Digenea</taxon>
        <taxon>Strigeidida</taxon>
        <taxon>Schistosomatoidea</taxon>
        <taxon>Schistosomatidae</taxon>
        <taxon>Schistosoma</taxon>
    </lineage>
</organism>
<dbReference type="SMART" id="SM00228">
    <property type="entry name" value="PDZ"/>
    <property type="match status" value="1"/>
</dbReference>
<dbReference type="InterPro" id="IPR036770">
    <property type="entry name" value="Ankyrin_rpt-contain_sf"/>
</dbReference>
<dbReference type="Pfam" id="PF00595">
    <property type="entry name" value="PDZ"/>
    <property type="match status" value="1"/>
</dbReference>
<dbReference type="Gene3D" id="3.10.20.90">
    <property type="entry name" value="Phosphatidylinositol 3-kinase Catalytic Subunit, Chain A, domain 1"/>
    <property type="match status" value="1"/>
</dbReference>
<dbReference type="InterPro" id="IPR001478">
    <property type="entry name" value="PDZ"/>
</dbReference>
<feature type="region of interest" description="Disordered" evidence="2">
    <location>
        <begin position="864"/>
        <end position="885"/>
    </location>
</feature>
<dbReference type="CDD" id="cd06746">
    <property type="entry name" value="PDZ_SHANK1_3-like"/>
    <property type="match status" value="1"/>
</dbReference>
<evidence type="ECO:0000313" key="4">
    <source>
        <dbReference type="EMBL" id="TNN05458.1"/>
    </source>
</evidence>
<evidence type="ECO:0000313" key="5">
    <source>
        <dbReference type="Proteomes" id="UP000311919"/>
    </source>
</evidence>
<reference evidence="4 5" key="1">
    <citation type="submission" date="2019-03" db="EMBL/GenBank/DDBJ databases">
        <title>An improved genome assembly of the fluke Schistosoma japonicum.</title>
        <authorList>
            <person name="Hu W."/>
            <person name="Luo F."/>
            <person name="Yin M."/>
            <person name="Mo X."/>
            <person name="Sun C."/>
            <person name="Wu Q."/>
            <person name="Zhu B."/>
            <person name="Xiang M."/>
            <person name="Wang J."/>
            <person name="Wang Y."/>
            <person name="Zhang T."/>
            <person name="Xu B."/>
            <person name="Zheng H."/>
            <person name="Feng Z."/>
        </authorList>
    </citation>
    <scope>NUCLEOTIDE SEQUENCE [LARGE SCALE GENOMIC DNA]</scope>
    <source>
        <strain evidence="4">HuSjv2</strain>
        <tissue evidence="4">Worms</tissue>
    </source>
</reference>
<keyword evidence="1" id="KW-0040">ANK repeat</keyword>
<dbReference type="GO" id="GO:0014069">
    <property type="term" value="C:postsynaptic density"/>
    <property type="evidence" value="ECO:0007669"/>
    <property type="project" value="TreeGrafter"/>
</dbReference>
<dbReference type="AlphaFoldDB" id="A0A4Z2CMQ9"/>
<dbReference type="InterPro" id="IPR051569">
    <property type="entry name" value="SHANK"/>
</dbReference>
<dbReference type="GO" id="GO:0045211">
    <property type="term" value="C:postsynaptic membrane"/>
    <property type="evidence" value="ECO:0007669"/>
    <property type="project" value="TreeGrafter"/>
</dbReference>
<dbReference type="STRING" id="6182.A0A4Z2CMQ9"/>
<dbReference type="GO" id="GO:0035255">
    <property type="term" value="F:ionotropic glutamate receptor binding"/>
    <property type="evidence" value="ECO:0007669"/>
    <property type="project" value="TreeGrafter"/>
</dbReference>
<dbReference type="InterPro" id="IPR002110">
    <property type="entry name" value="Ankyrin_rpt"/>
</dbReference>
<dbReference type="EMBL" id="SKCS01000528">
    <property type="protein sequence ID" value="TNN05458.1"/>
    <property type="molecule type" value="Genomic_DNA"/>
</dbReference>
<dbReference type="InterPro" id="IPR036034">
    <property type="entry name" value="PDZ_sf"/>
</dbReference>
<dbReference type="PANTHER" id="PTHR24135:SF28">
    <property type="entry name" value="LD13733P"/>
    <property type="match status" value="1"/>
</dbReference>
<sequence length="1220" mass="136604">MCDSDSGLSISMNGSQNDSPTKGLVFIKITMPDETNETFSFSPTDLVMDVKLTVISRPNFSLKDELNYGLFFPPSKGKAGKFLQEERMLLDYPFESSVGHLELKYKQRVYRDFKTNINKFRKINTKSNFRQFIENVKMGDVDKVNKWLNKGMDPNFQWKQNGETPLTLAVQLEKPYEMIMALVAGGAHLDYRASDSMTPIHRASVKGSYEAIKVLLDLGQSPNTRDKADLTPLYYAVLNNAISLCVERLLFDHSPLGITDESGLQEIHQACRFGRVQHLEILLAYGAEINAQTSKNGNTPLHICAYTGQESCTRMLLFRGADKNIKNFNGYSAYEQAMISNHIEIADLIKNFHEQDVVPIRNYSKRNDRRRSFSRTRSKKRCSSMGRLNEFSEHADSHSGMIEKESLTTYGQKHCDTLKNTSIIRSKTWMDASISSYNLMSDSIDFIDNKNNPVDLNDQNDHIIQSSSACNLNRLSNSMNQNCHNPNDRVYLNYAATMRPSQSLHVGRSSTQTAPRTTSESFKTNHLHNRHSTYRPTLDPAWMSQANENGSDTVSIFSTSSFMKTGSTNSLKNASAILQLLLANRDSIADLDTTNLPRMIALQRGPNGFGFIVRGKKGISKKFTPSLECPASQYLERVEPQSVASRAGLKAGDFILEVNNINVTTMSHEAVVSLIRGSRDILTLKVITLDSDQINAARKLSQLSVNSNRFCESSDNIYNSEFRKYNYDSNFSNDFCEPLKINLSNNIENTCKTVCRGSFHKSQDTFARQSHTSAGELLTNSLSTEEKLKSLRLESSSSISSTMLPAYRIPAPPPLLSKPMMLTSTLSKNGLQNRPNDTKKEECLTLNLKPKVSEKTFGYVHELQTSASPNHPPPPTPPPVSSNNSNVVSIPSPLINFPNNISFNIKPEVPTGILKKALPNTDTVLESAKVSSNPLVACNQDSWSDQLILPPPPPPEDFELCGAESTARQSKSELNSDSYEINKQRVLKTNLSPQVDEKLSFEDNLRRAVAQRRRLIEMASDEVDHDFNLKYNKGYRSTLYTEKNTKSLERQNEIISSDENSFKTAAEKLHRQALSHGLPTSSTIPPPEKFKDFDNPKEKADCNTESKNSSMLQVETKPTLSSLQSSFIKNVGRNECLTNGEEIKYSSVKFLTNNSVNSSYNSENRNSALREITVLKKSDNAESRRNVGMSFGYTGPTTASPLQPSRLIVSDVSKTMWSTK</sequence>
<feature type="compositionally biased region" description="Polar residues" evidence="2">
    <location>
        <begin position="1105"/>
        <end position="1115"/>
    </location>
</feature>
<feature type="compositionally biased region" description="Pro residues" evidence="2">
    <location>
        <begin position="870"/>
        <end position="880"/>
    </location>
</feature>
<dbReference type="Pfam" id="PF13637">
    <property type="entry name" value="Ank_4"/>
    <property type="match status" value="1"/>
</dbReference>
<proteinExistence type="predicted"/>
<dbReference type="PANTHER" id="PTHR24135">
    <property type="entry name" value="SH3 AND MULTIPLE ANKYRIN REPEAT DOMAINS PROTEIN"/>
    <property type="match status" value="1"/>
</dbReference>
<dbReference type="Gene3D" id="2.30.42.10">
    <property type="match status" value="1"/>
</dbReference>
<dbReference type="Gene3D" id="1.25.40.20">
    <property type="entry name" value="Ankyrin repeat-containing domain"/>
    <property type="match status" value="2"/>
</dbReference>
<accession>A0A4Z2CMQ9</accession>
<feature type="repeat" description="ANK" evidence="1">
    <location>
        <begin position="296"/>
        <end position="328"/>
    </location>
</feature>
<name>A0A4Z2CMQ9_SCHJA</name>
<comment type="caution">
    <text evidence="4">The sequence shown here is derived from an EMBL/GenBank/DDBJ whole genome shotgun (WGS) entry which is preliminary data.</text>
</comment>
<protein>
    <submittedName>
        <fullName evidence="4">SH3 and multiple ankyrin repeat-containing protein</fullName>
    </submittedName>
</protein>
<feature type="region of interest" description="Disordered" evidence="2">
    <location>
        <begin position="502"/>
        <end position="545"/>
    </location>
</feature>
<evidence type="ECO:0000256" key="2">
    <source>
        <dbReference type="SAM" id="MobiDB-lite"/>
    </source>
</evidence>
<feature type="compositionally biased region" description="Basic and acidic residues" evidence="2">
    <location>
        <begin position="1088"/>
        <end position="1104"/>
    </location>
</feature>
<dbReference type="SUPFAM" id="SSF50156">
    <property type="entry name" value="PDZ domain-like"/>
    <property type="match status" value="1"/>
</dbReference>
<dbReference type="Pfam" id="PF12796">
    <property type="entry name" value="Ank_2"/>
    <property type="match status" value="1"/>
</dbReference>
<feature type="repeat" description="ANK" evidence="1">
    <location>
        <begin position="195"/>
        <end position="227"/>
    </location>
</feature>
<dbReference type="Proteomes" id="UP000311919">
    <property type="component" value="Unassembled WGS sequence"/>
</dbReference>
<dbReference type="SUPFAM" id="SSF48403">
    <property type="entry name" value="Ankyrin repeat"/>
    <property type="match status" value="1"/>
</dbReference>
<feature type="repeat" description="ANK" evidence="1">
    <location>
        <begin position="262"/>
        <end position="294"/>
    </location>
</feature>
<feature type="domain" description="PDZ" evidence="3">
    <location>
        <begin position="599"/>
        <end position="690"/>
    </location>
</feature>
<feature type="repeat" description="ANK" evidence="1">
    <location>
        <begin position="161"/>
        <end position="194"/>
    </location>
</feature>
<dbReference type="PROSITE" id="PS50088">
    <property type="entry name" value="ANK_REPEAT"/>
    <property type="match status" value="4"/>
</dbReference>
<feature type="region of interest" description="Disordered" evidence="2">
    <location>
        <begin position="1076"/>
        <end position="1115"/>
    </location>
</feature>
<dbReference type="GO" id="GO:0030160">
    <property type="term" value="F:synaptic receptor adaptor activity"/>
    <property type="evidence" value="ECO:0007669"/>
    <property type="project" value="TreeGrafter"/>
</dbReference>
<dbReference type="SMART" id="SM00248">
    <property type="entry name" value="ANK"/>
    <property type="match status" value="5"/>
</dbReference>
<dbReference type="OrthoDB" id="445896at2759"/>
<dbReference type="PROSITE" id="PS50297">
    <property type="entry name" value="ANK_REP_REGION"/>
    <property type="match status" value="3"/>
</dbReference>
<feature type="compositionally biased region" description="Polar residues" evidence="2">
    <location>
        <begin position="502"/>
        <end position="524"/>
    </location>
</feature>
<evidence type="ECO:0000256" key="1">
    <source>
        <dbReference type="PROSITE-ProRule" id="PRU00023"/>
    </source>
</evidence>